<dbReference type="AlphaFoldDB" id="A0A412X6C4"/>
<proteinExistence type="predicted"/>
<evidence type="ECO:0000256" key="1">
    <source>
        <dbReference type="SAM" id="Phobius"/>
    </source>
</evidence>
<dbReference type="Proteomes" id="UP000283589">
    <property type="component" value="Unassembled WGS sequence"/>
</dbReference>
<organism evidence="3 5">
    <name type="scientific">Butyricimonas virosa</name>
    <dbReference type="NCBI Taxonomy" id="544645"/>
    <lineage>
        <taxon>Bacteria</taxon>
        <taxon>Pseudomonadati</taxon>
        <taxon>Bacteroidota</taxon>
        <taxon>Bacteroidia</taxon>
        <taxon>Bacteroidales</taxon>
        <taxon>Odoribacteraceae</taxon>
        <taxon>Butyricimonas</taxon>
    </lineage>
</organism>
<dbReference type="EMBL" id="QRPV01000001">
    <property type="protein sequence ID" value="RHM47702.1"/>
    <property type="molecule type" value="Genomic_DNA"/>
</dbReference>
<sequence>MSMIYKISKTELQTLFYSPIAWLIIVIFAFQTSMGFSGVMGDLVKSQELGYGLQSVTKNIFAGWMGLFSTVQQYLYLYIPLLTMGLMSREFSSGEVKLLYSSPVTNTHIVLGKFLAMMVFALVLVGILLVYVIFGMCTVESFDLSLTLSGLLGIYLLICAYAAIGLFMSCLTSYQMVAAMGTLAVLSVLNFIGSVGQDMAFVRDVTYWLSISGRAEEFINGLICSEDVLYFIVVVVLFLAWSIIKLQADRQKKALSATVGKYVGIFGIVVLIGYFSSRPVFKVFYDATRTKVNTLTPNSQEIVKQLKGGLTITTYTNLLDENYWIALPSAINTDLERFEKYLRFKPEIKMKYVYYYDKVKNEDLDKRYPDMNDEERARELAKGLEMDFKMFLSPEQIRQKIDLSSEGNHFVRLIERESGEKTFLRVFDDNKRLPSEAEISIALKGLVTTNMPKVGFLIGHGERDSKQDGDRNYNRIAQDKPFRYSLINQGFAFEDVTLEKKIPADISILVVAELRSPITDEQMKNLDEYVARGGNLLIAGEPNRQEYMNPLVERFGVSFMPGCLVERNENFLPNFIKARPTPEICELAYVFEGLLEKNRCVTMPGCTGLAYSEGKGFQVIPMLVSDTIGSWNELETTNFVDDSVSLNPVIGEVEKSYPTALVLLRTIGSKEQKIVILGDADCISNGEVSIYRKTVKASNFAVIAGVFYWLSDGEAPIDIRRPVPPDDTVYLSQRAMNGVRIAFMWGYPGMLLLIAVFIWLRRRGR</sequence>
<keyword evidence="1" id="KW-0812">Transmembrane</keyword>
<keyword evidence="1" id="KW-1133">Transmembrane helix</keyword>
<dbReference type="InterPro" id="IPR029062">
    <property type="entry name" value="Class_I_gatase-like"/>
</dbReference>
<dbReference type="InterPro" id="IPR019196">
    <property type="entry name" value="ABC_transp_unknown"/>
</dbReference>
<dbReference type="Pfam" id="PF09822">
    <property type="entry name" value="ABC_transp_aux"/>
    <property type="match status" value="1"/>
</dbReference>
<dbReference type="SUPFAM" id="SSF52317">
    <property type="entry name" value="Class I glutamine amidotransferase-like"/>
    <property type="match status" value="1"/>
</dbReference>
<feature type="transmembrane region" description="Helical" evidence="1">
    <location>
        <begin position="742"/>
        <end position="760"/>
    </location>
</feature>
<feature type="transmembrane region" description="Helical" evidence="1">
    <location>
        <begin position="20"/>
        <end position="40"/>
    </location>
</feature>
<dbReference type="GO" id="GO:0140359">
    <property type="term" value="F:ABC-type transporter activity"/>
    <property type="evidence" value="ECO:0007669"/>
    <property type="project" value="InterPro"/>
</dbReference>
<dbReference type="Pfam" id="PF12679">
    <property type="entry name" value="ABC2_membrane_2"/>
    <property type="match status" value="1"/>
</dbReference>
<evidence type="ECO:0000313" key="4">
    <source>
        <dbReference type="EMBL" id="RHM47702.1"/>
    </source>
</evidence>
<dbReference type="GO" id="GO:0005886">
    <property type="term" value="C:plasma membrane"/>
    <property type="evidence" value="ECO:0007669"/>
    <property type="project" value="UniProtKB-SubCell"/>
</dbReference>
<name>A0A412X6C4_9BACT</name>
<gene>
    <name evidence="3" type="ORF">DWW18_01830</name>
    <name evidence="4" type="ORF">DWZ68_01105</name>
</gene>
<reference evidence="5 6" key="1">
    <citation type="submission" date="2018-08" db="EMBL/GenBank/DDBJ databases">
        <title>A genome reference for cultivated species of the human gut microbiota.</title>
        <authorList>
            <person name="Zou Y."/>
            <person name="Xue W."/>
            <person name="Luo G."/>
        </authorList>
    </citation>
    <scope>NUCLEOTIDE SEQUENCE [LARGE SCALE GENOMIC DNA]</scope>
    <source>
        <strain evidence="3 5">AF14-49</strain>
        <strain evidence="4 6">AF34-33</strain>
    </source>
</reference>
<evidence type="ECO:0000313" key="5">
    <source>
        <dbReference type="Proteomes" id="UP000283589"/>
    </source>
</evidence>
<feature type="domain" description="ABC-type uncharacterised transport system" evidence="2">
    <location>
        <begin position="452"/>
        <end position="687"/>
    </location>
</feature>
<dbReference type="Proteomes" id="UP000286038">
    <property type="component" value="Unassembled WGS sequence"/>
</dbReference>
<feature type="transmembrane region" description="Helical" evidence="1">
    <location>
        <begin position="174"/>
        <end position="193"/>
    </location>
</feature>
<dbReference type="EMBL" id="QRZA01000002">
    <property type="protein sequence ID" value="RGV36381.1"/>
    <property type="molecule type" value="Genomic_DNA"/>
</dbReference>
<dbReference type="STRING" id="1121130.GCA_000519105_00349"/>
<feature type="transmembrane region" description="Helical" evidence="1">
    <location>
        <begin position="228"/>
        <end position="246"/>
    </location>
</feature>
<evidence type="ECO:0000313" key="3">
    <source>
        <dbReference type="EMBL" id="RGV36381.1"/>
    </source>
</evidence>
<feature type="transmembrane region" description="Helical" evidence="1">
    <location>
        <begin position="60"/>
        <end position="79"/>
    </location>
</feature>
<keyword evidence="1" id="KW-0472">Membrane</keyword>
<feature type="transmembrane region" description="Helical" evidence="1">
    <location>
        <begin position="146"/>
        <end position="167"/>
    </location>
</feature>
<feature type="transmembrane region" description="Helical" evidence="1">
    <location>
        <begin position="114"/>
        <end position="134"/>
    </location>
</feature>
<evidence type="ECO:0000313" key="6">
    <source>
        <dbReference type="Proteomes" id="UP000286038"/>
    </source>
</evidence>
<accession>A0A412X6C4</accession>
<evidence type="ECO:0000259" key="2">
    <source>
        <dbReference type="Pfam" id="PF09822"/>
    </source>
</evidence>
<protein>
    <submittedName>
        <fullName evidence="3">ABC transporter</fullName>
    </submittedName>
</protein>
<comment type="caution">
    <text evidence="3">The sequence shown here is derived from an EMBL/GenBank/DDBJ whole genome shotgun (WGS) entry which is preliminary data.</text>
</comment>
<feature type="transmembrane region" description="Helical" evidence="1">
    <location>
        <begin position="258"/>
        <end position="276"/>
    </location>
</feature>